<evidence type="ECO:0000313" key="6">
    <source>
        <dbReference type="Proteomes" id="UP000272528"/>
    </source>
</evidence>
<keyword evidence="1" id="KW-0805">Transcription regulation</keyword>
<dbReference type="PRINTS" id="PR00032">
    <property type="entry name" value="HTHARAC"/>
</dbReference>
<dbReference type="SUPFAM" id="SSF46689">
    <property type="entry name" value="Homeodomain-like"/>
    <property type="match status" value="2"/>
</dbReference>
<dbReference type="Pfam" id="PF12833">
    <property type="entry name" value="HTH_18"/>
    <property type="match status" value="1"/>
</dbReference>
<dbReference type="RefSeq" id="WP_126019031.1">
    <property type="nucleotide sequence ID" value="NZ_CP034437.1"/>
</dbReference>
<dbReference type="EMBL" id="CP034437">
    <property type="protein sequence ID" value="AZN42921.1"/>
    <property type="molecule type" value="Genomic_DNA"/>
</dbReference>
<reference evidence="6" key="1">
    <citation type="submission" date="2018-12" db="EMBL/GenBank/DDBJ databases">
        <title>Genome sequence of Peanibacillus sp.</title>
        <authorList>
            <person name="Subramani G."/>
            <person name="Srinivasan S."/>
            <person name="Kim M.K."/>
        </authorList>
    </citation>
    <scope>NUCLEOTIDE SEQUENCE [LARGE SCALE GENOMIC DNA]</scope>
    <source>
        <strain evidence="6">18JY67-1</strain>
    </source>
</reference>
<dbReference type="GO" id="GO:0003700">
    <property type="term" value="F:DNA-binding transcription factor activity"/>
    <property type="evidence" value="ECO:0007669"/>
    <property type="project" value="InterPro"/>
</dbReference>
<dbReference type="GO" id="GO:0043565">
    <property type="term" value="F:sequence-specific DNA binding"/>
    <property type="evidence" value="ECO:0007669"/>
    <property type="project" value="InterPro"/>
</dbReference>
<evidence type="ECO:0000256" key="3">
    <source>
        <dbReference type="ARBA" id="ARBA00023163"/>
    </source>
</evidence>
<dbReference type="InterPro" id="IPR037923">
    <property type="entry name" value="HTH-like"/>
</dbReference>
<sequence length="281" mass="32464">MKEYANEFAEFLYYTPSLQEKEERIWPIRAGRNLAKPNYSVGPKQIECYSIHFVRSGVVLFEYPGGSVELAKGDLFVLFPQCSYAYKQMPVDERLQMYWIAFDGSGAEALIESVGLTRDQPYRKRCNTEQIIDGFKQLLDELRTPAYSGHSGSLRLHSLLYRLFSEMTVQGQDQLLRKNNWIEASIAYMKLHYMDKISVQDVAASMGLNRTYFATVFTEQMGLSPKAYLQKLQMEKAKQLLGQNTATITEIALTLGYPNLFSFSRSFRNYYGYYPKAYRES</sequence>
<gene>
    <name evidence="5" type="ORF">EJC50_26905</name>
</gene>
<dbReference type="InterPro" id="IPR003313">
    <property type="entry name" value="AraC-bd"/>
</dbReference>
<dbReference type="PANTHER" id="PTHR43280:SF2">
    <property type="entry name" value="HTH-TYPE TRANSCRIPTIONAL REGULATOR EXSA"/>
    <property type="match status" value="1"/>
</dbReference>
<organism evidence="5 6">
    <name type="scientific">Paenibacillus albus</name>
    <dbReference type="NCBI Taxonomy" id="2495582"/>
    <lineage>
        <taxon>Bacteria</taxon>
        <taxon>Bacillati</taxon>
        <taxon>Bacillota</taxon>
        <taxon>Bacilli</taxon>
        <taxon>Bacillales</taxon>
        <taxon>Paenibacillaceae</taxon>
        <taxon>Paenibacillus</taxon>
    </lineage>
</organism>
<dbReference type="Gene3D" id="1.10.10.60">
    <property type="entry name" value="Homeodomain-like"/>
    <property type="match status" value="2"/>
</dbReference>
<dbReference type="OrthoDB" id="2638442at2"/>
<proteinExistence type="predicted"/>
<dbReference type="InterPro" id="IPR009057">
    <property type="entry name" value="Homeodomain-like_sf"/>
</dbReference>
<keyword evidence="2" id="KW-0238">DNA-binding</keyword>
<dbReference type="AlphaFoldDB" id="A0A3Q8XB03"/>
<keyword evidence="3" id="KW-0804">Transcription</keyword>
<accession>A0A3Q8XB03</accession>
<feature type="domain" description="HTH araC/xylS-type" evidence="4">
    <location>
        <begin position="183"/>
        <end position="281"/>
    </location>
</feature>
<protein>
    <submittedName>
        <fullName evidence="5">AraC family transcriptional regulator</fullName>
    </submittedName>
</protein>
<name>A0A3Q8XB03_9BACL</name>
<dbReference type="KEGG" id="palb:EJC50_26905"/>
<dbReference type="SMART" id="SM00342">
    <property type="entry name" value="HTH_ARAC"/>
    <property type="match status" value="1"/>
</dbReference>
<evidence type="ECO:0000313" key="5">
    <source>
        <dbReference type="EMBL" id="AZN42921.1"/>
    </source>
</evidence>
<keyword evidence="6" id="KW-1185">Reference proteome</keyword>
<dbReference type="PANTHER" id="PTHR43280">
    <property type="entry name" value="ARAC-FAMILY TRANSCRIPTIONAL REGULATOR"/>
    <property type="match status" value="1"/>
</dbReference>
<dbReference type="InterPro" id="IPR020449">
    <property type="entry name" value="Tscrpt_reg_AraC-type_HTH"/>
</dbReference>
<dbReference type="PROSITE" id="PS01124">
    <property type="entry name" value="HTH_ARAC_FAMILY_2"/>
    <property type="match status" value="1"/>
</dbReference>
<dbReference type="Proteomes" id="UP000272528">
    <property type="component" value="Chromosome"/>
</dbReference>
<evidence type="ECO:0000256" key="1">
    <source>
        <dbReference type="ARBA" id="ARBA00023015"/>
    </source>
</evidence>
<evidence type="ECO:0000259" key="4">
    <source>
        <dbReference type="PROSITE" id="PS01124"/>
    </source>
</evidence>
<evidence type="ECO:0000256" key="2">
    <source>
        <dbReference type="ARBA" id="ARBA00023125"/>
    </source>
</evidence>
<dbReference type="InterPro" id="IPR018060">
    <property type="entry name" value="HTH_AraC"/>
</dbReference>
<dbReference type="SUPFAM" id="SSF51215">
    <property type="entry name" value="Regulatory protein AraC"/>
    <property type="match status" value="1"/>
</dbReference>
<dbReference type="Pfam" id="PF02311">
    <property type="entry name" value="AraC_binding"/>
    <property type="match status" value="1"/>
</dbReference>